<protein>
    <submittedName>
        <fullName evidence="4">Uncharacterized protein</fullName>
    </submittedName>
</protein>
<proteinExistence type="predicted"/>
<name>A0AAN7BJ47_9PEZI</name>
<dbReference type="AlphaFoldDB" id="A0AAN7BJ47"/>
<evidence type="ECO:0000256" key="1">
    <source>
        <dbReference type="SAM" id="Coils"/>
    </source>
</evidence>
<keyword evidence="3" id="KW-0812">Transmembrane</keyword>
<evidence type="ECO:0000256" key="2">
    <source>
        <dbReference type="SAM" id="MobiDB-lite"/>
    </source>
</evidence>
<feature type="transmembrane region" description="Helical" evidence="3">
    <location>
        <begin position="380"/>
        <end position="401"/>
    </location>
</feature>
<reference evidence="4" key="2">
    <citation type="submission" date="2023-05" db="EMBL/GenBank/DDBJ databases">
        <authorList>
            <consortium name="Lawrence Berkeley National Laboratory"/>
            <person name="Steindorff A."/>
            <person name="Hensen N."/>
            <person name="Bonometti L."/>
            <person name="Westerberg I."/>
            <person name="Brannstrom I.O."/>
            <person name="Guillou S."/>
            <person name="Cros-Aarteil S."/>
            <person name="Calhoun S."/>
            <person name="Haridas S."/>
            <person name="Kuo A."/>
            <person name="Mondo S."/>
            <person name="Pangilinan J."/>
            <person name="Riley R."/>
            <person name="Labutti K."/>
            <person name="Andreopoulos B."/>
            <person name="Lipzen A."/>
            <person name="Chen C."/>
            <person name="Yanf M."/>
            <person name="Daum C."/>
            <person name="Ng V."/>
            <person name="Clum A."/>
            <person name="Ohm R."/>
            <person name="Martin F."/>
            <person name="Silar P."/>
            <person name="Natvig D."/>
            <person name="Lalanne C."/>
            <person name="Gautier V."/>
            <person name="Ament-Velasquez S.L."/>
            <person name="Kruys A."/>
            <person name="Hutchinson M.I."/>
            <person name="Powell A.J."/>
            <person name="Barry K."/>
            <person name="Miller A.N."/>
            <person name="Grigoriev I.V."/>
            <person name="Debuchy R."/>
            <person name="Gladieux P."/>
            <person name="Thoren M.H."/>
            <person name="Johannesson H."/>
        </authorList>
    </citation>
    <scope>NUCLEOTIDE SEQUENCE</scope>
    <source>
        <strain evidence="4">CBS 990.96</strain>
    </source>
</reference>
<feature type="transmembrane region" description="Helical" evidence="3">
    <location>
        <begin position="413"/>
        <end position="436"/>
    </location>
</feature>
<feature type="transmembrane region" description="Helical" evidence="3">
    <location>
        <begin position="321"/>
        <end position="343"/>
    </location>
</feature>
<evidence type="ECO:0000313" key="4">
    <source>
        <dbReference type="EMBL" id="KAK4224263.1"/>
    </source>
</evidence>
<sequence length="447" mass="49770">MNDPIPTQADRDEMTRKQIPIPTQLSAPVLSSPSSYDPTYVFGSAYPNDRDSFARFSYVPENVKKNATNPLHASTHTVSHDQKFTNQPFQRQIDEKKRLLDQHQRREAALRDQKMKIMEQQQQKSFLPFKGPAQGSLDEFGYGLPWGQLPEPDPRMERRDAVSVSGEEAIKIKAAAAAGANGNSGVSRNLSALMGMEEQDALVKDVPVKAAPAAAANADNIAMQTLNTLAGSCVPDDKISSVTICPNKDLEALRVATEKLRDAKEQLDRMTGETMERVKERSKEILKEMKEIQAMTECKRMGCKMTEVQGPMLRGYCLECWWQWHVAILNFLAVKFQQSWMNLTLNKVKRTMRAPVSSKGKATSAGQAVRTLPKNYDVRLIVAGSWLIVTGLLVGICMTITEPVLKSLVEAYFNLLYAVAGIVAILSSILLAGAYMDYRERKNQVKA</sequence>
<keyword evidence="5" id="KW-1185">Reference proteome</keyword>
<reference evidence="4" key="1">
    <citation type="journal article" date="2023" name="Mol. Phylogenet. Evol.">
        <title>Genome-scale phylogeny and comparative genomics of the fungal order Sordariales.</title>
        <authorList>
            <person name="Hensen N."/>
            <person name="Bonometti L."/>
            <person name="Westerberg I."/>
            <person name="Brannstrom I.O."/>
            <person name="Guillou S."/>
            <person name="Cros-Aarteil S."/>
            <person name="Calhoun S."/>
            <person name="Haridas S."/>
            <person name="Kuo A."/>
            <person name="Mondo S."/>
            <person name="Pangilinan J."/>
            <person name="Riley R."/>
            <person name="LaButti K."/>
            <person name="Andreopoulos B."/>
            <person name="Lipzen A."/>
            <person name="Chen C."/>
            <person name="Yan M."/>
            <person name="Daum C."/>
            <person name="Ng V."/>
            <person name="Clum A."/>
            <person name="Steindorff A."/>
            <person name="Ohm R.A."/>
            <person name="Martin F."/>
            <person name="Silar P."/>
            <person name="Natvig D.O."/>
            <person name="Lalanne C."/>
            <person name="Gautier V."/>
            <person name="Ament-Velasquez S.L."/>
            <person name="Kruys A."/>
            <person name="Hutchinson M.I."/>
            <person name="Powell A.J."/>
            <person name="Barry K."/>
            <person name="Miller A.N."/>
            <person name="Grigoriev I.V."/>
            <person name="Debuchy R."/>
            <person name="Gladieux P."/>
            <person name="Hiltunen Thoren M."/>
            <person name="Johannesson H."/>
        </authorList>
    </citation>
    <scope>NUCLEOTIDE SEQUENCE</scope>
    <source>
        <strain evidence="4">CBS 990.96</strain>
    </source>
</reference>
<dbReference type="EMBL" id="MU865398">
    <property type="protein sequence ID" value="KAK4224263.1"/>
    <property type="molecule type" value="Genomic_DNA"/>
</dbReference>
<dbReference type="Proteomes" id="UP001301958">
    <property type="component" value="Unassembled WGS sequence"/>
</dbReference>
<feature type="region of interest" description="Disordered" evidence="2">
    <location>
        <begin position="1"/>
        <end position="32"/>
    </location>
</feature>
<gene>
    <name evidence="4" type="ORF">QBC38DRAFT_485854</name>
</gene>
<keyword evidence="3" id="KW-0472">Membrane</keyword>
<feature type="coiled-coil region" evidence="1">
    <location>
        <begin position="250"/>
        <end position="295"/>
    </location>
</feature>
<organism evidence="4 5">
    <name type="scientific">Podospora fimiseda</name>
    <dbReference type="NCBI Taxonomy" id="252190"/>
    <lineage>
        <taxon>Eukaryota</taxon>
        <taxon>Fungi</taxon>
        <taxon>Dikarya</taxon>
        <taxon>Ascomycota</taxon>
        <taxon>Pezizomycotina</taxon>
        <taxon>Sordariomycetes</taxon>
        <taxon>Sordariomycetidae</taxon>
        <taxon>Sordariales</taxon>
        <taxon>Podosporaceae</taxon>
        <taxon>Podospora</taxon>
    </lineage>
</organism>
<keyword evidence="3" id="KW-1133">Transmembrane helix</keyword>
<evidence type="ECO:0000313" key="5">
    <source>
        <dbReference type="Proteomes" id="UP001301958"/>
    </source>
</evidence>
<accession>A0AAN7BJ47</accession>
<evidence type="ECO:0000256" key="3">
    <source>
        <dbReference type="SAM" id="Phobius"/>
    </source>
</evidence>
<feature type="coiled-coil region" evidence="1">
    <location>
        <begin position="93"/>
        <end position="120"/>
    </location>
</feature>
<feature type="compositionally biased region" description="Polar residues" evidence="2">
    <location>
        <begin position="21"/>
        <end position="32"/>
    </location>
</feature>
<comment type="caution">
    <text evidence="4">The sequence shown here is derived from an EMBL/GenBank/DDBJ whole genome shotgun (WGS) entry which is preliminary data.</text>
</comment>
<keyword evidence="1" id="KW-0175">Coiled coil</keyword>